<protein>
    <submittedName>
        <fullName evidence="4">Str_synth domain-containing protein</fullName>
    </submittedName>
</protein>
<dbReference type="OMA" id="HDERPIS"/>
<dbReference type="SUPFAM" id="SSF50923">
    <property type="entry name" value="Hemopexin-like domain"/>
    <property type="match status" value="1"/>
</dbReference>
<dbReference type="AlphaFoldDB" id="A0A7I4YTQ5"/>
<feature type="region of interest" description="Disordered" evidence="1">
    <location>
        <begin position="109"/>
        <end position="151"/>
    </location>
</feature>
<dbReference type="WBParaSite" id="HCON_00135860-00001">
    <property type="protein sequence ID" value="HCON_00135860-00001"/>
    <property type="gene ID" value="HCON_00135860"/>
</dbReference>
<reference evidence="4" key="1">
    <citation type="submission" date="2020-12" db="UniProtKB">
        <authorList>
            <consortium name="WormBaseParasite"/>
        </authorList>
    </citation>
    <scope>IDENTIFICATION</scope>
    <source>
        <strain evidence="4">MHco3</strain>
    </source>
</reference>
<evidence type="ECO:0000313" key="4">
    <source>
        <dbReference type="WBParaSite" id="HCON_00135860-00001"/>
    </source>
</evidence>
<dbReference type="Proteomes" id="UP000025227">
    <property type="component" value="Unplaced"/>
</dbReference>
<organism evidence="3 4">
    <name type="scientific">Haemonchus contortus</name>
    <name type="common">Barber pole worm</name>
    <dbReference type="NCBI Taxonomy" id="6289"/>
    <lineage>
        <taxon>Eukaryota</taxon>
        <taxon>Metazoa</taxon>
        <taxon>Ecdysozoa</taxon>
        <taxon>Nematoda</taxon>
        <taxon>Chromadorea</taxon>
        <taxon>Rhabditida</taxon>
        <taxon>Rhabditina</taxon>
        <taxon>Rhabditomorpha</taxon>
        <taxon>Strongyloidea</taxon>
        <taxon>Trichostrongylidae</taxon>
        <taxon>Haemonchus</taxon>
    </lineage>
</organism>
<keyword evidence="2" id="KW-0732">Signal</keyword>
<dbReference type="InterPro" id="IPR036375">
    <property type="entry name" value="Hemopexin-like_dom_sf"/>
</dbReference>
<accession>A0A7I4YTQ5</accession>
<sequence>MHLVLVICLAAIAAGNGALGLGVGGKRRIEEVHNTKPDPELPEIHVNPNLGKDVIIQHNHKDVGEPPEVPLNPNFGSEFELSDDVITDSVVEKNGPSLTQKFRTRNTWNDARPLSPFLPPHDERPISPTATTRGNVRPGPPAPPPKKSGNACPSRVSAFCTVRDQSYLFSDGYVYIIRNDRIQNVRPIDNIFPGGPQFVNAAVYDKEKRLVVLIEKRQVYAYRPVNNGKFELDPTYPKELTSSVAFTPTGAMRWHDRRQVLLSDDGRFAMYDEYWNKSLITAHTEDYFLGLPHNVRGISNWENDEGKIYTHNLVFIYKVLDNAVAGDGVPLSTFLHCQ</sequence>
<evidence type="ECO:0000256" key="2">
    <source>
        <dbReference type="SAM" id="SignalP"/>
    </source>
</evidence>
<proteinExistence type="predicted"/>
<feature type="signal peptide" evidence="2">
    <location>
        <begin position="1"/>
        <end position="17"/>
    </location>
</feature>
<evidence type="ECO:0000313" key="3">
    <source>
        <dbReference type="Proteomes" id="UP000025227"/>
    </source>
</evidence>
<feature type="chain" id="PRO_5029764299" evidence="2">
    <location>
        <begin position="18"/>
        <end position="338"/>
    </location>
</feature>
<dbReference type="OrthoDB" id="5786323at2759"/>
<name>A0A7I4YTQ5_HAECO</name>
<evidence type="ECO:0000256" key="1">
    <source>
        <dbReference type="SAM" id="MobiDB-lite"/>
    </source>
</evidence>
<dbReference type="Gene3D" id="2.110.10.10">
    <property type="entry name" value="Hemopexin-like domain"/>
    <property type="match status" value="1"/>
</dbReference>
<keyword evidence="3" id="KW-1185">Reference proteome</keyword>